<keyword evidence="3" id="KW-1185">Reference proteome</keyword>
<dbReference type="AlphaFoldDB" id="A0A0L7LAP6"/>
<keyword evidence="1" id="KW-0472">Membrane</keyword>
<organism evidence="2 3">
    <name type="scientific">Operophtera brumata</name>
    <name type="common">Winter moth</name>
    <name type="synonym">Phalaena brumata</name>
    <dbReference type="NCBI Taxonomy" id="104452"/>
    <lineage>
        <taxon>Eukaryota</taxon>
        <taxon>Metazoa</taxon>
        <taxon>Ecdysozoa</taxon>
        <taxon>Arthropoda</taxon>
        <taxon>Hexapoda</taxon>
        <taxon>Insecta</taxon>
        <taxon>Pterygota</taxon>
        <taxon>Neoptera</taxon>
        <taxon>Endopterygota</taxon>
        <taxon>Lepidoptera</taxon>
        <taxon>Glossata</taxon>
        <taxon>Ditrysia</taxon>
        <taxon>Geometroidea</taxon>
        <taxon>Geometridae</taxon>
        <taxon>Larentiinae</taxon>
        <taxon>Operophtera</taxon>
    </lineage>
</organism>
<sequence length="164" mass="18794">MNESEYNMMPPLFHLDEFDACLQQPGGTYCVLDGYSAHTVKHYNHTQIHRGVCVTSTCQQYLHEANTTMDLTDTLEACLNDSLWNEYQIEGKLAKLRYCKRENDRRGVDESDIIVAVVYLALILLNITGSFYDINYFTKEEKTGKIQSNFVLGLICNLDQNSFS</sequence>
<accession>A0A0L7LAP6</accession>
<protein>
    <submittedName>
        <fullName evidence="2">Uncharacterized protein</fullName>
    </submittedName>
</protein>
<evidence type="ECO:0000313" key="2">
    <source>
        <dbReference type="EMBL" id="KOB72286.1"/>
    </source>
</evidence>
<dbReference type="Proteomes" id="UP000037510">
    <property type="component" value="Unassembled WGS sequence"/>
</dbReference>
<reference evidence="2 3" key="1">
    <citation type="journal article" date="2015" name="Genome Biol. Evol.">
        <title>The genome of winter moth (Operophtera brumata) provides a genomic perspective on sexual dimorphism and phenology.</title>
        <authorList>
            <person name="Derks M.F."/>
            <person name="Smit S."/>
            <person name="Salis L."/>
            <person name="Schijlen E."/>
            <person name="Bossers A."/>
            <person name="Mateman C."/>
            <person name="Pijl A.S."/>
            <person name="de Ridder D."/>
            <person name="Groenen M.A."/>
            <person name="Visser M.E."/>
            <person name="Megens H.J."/>
        </authorList>
    </citation>
    <scope>NUCLEOTIDE SEQUENCE [LARGE SCALE GENOMIC DNA]</scope>
    <source>
        <strain evidence="2">WM2013NL</strain>
        <tissue evidence="2">Head and thorax</tissue>
    </source>
</reference>
<evidence type="ECO:0000256" key="1">
    <source>
        <dbReference type="SAM" id="Phobius"/>
    </source>
</evidence>
<name>A0A0L7LAP6_OPEBR</name>
<proteinExistence type="predicted"/>
<dbReference type="EMBL" id="JTDY01002029">
    <property type="protein sequence ID" value="KOB72286.1"/>
    <property type="molecule type" value="Genomic_DNA"/>
</dbReference>
<comment type="caution">
    <text evidence="2">The sequence shown here is derived from an EMBL/GenBank/DDBJ whole genome shotgun (WGS) entry which is preliminary data.</text>
</comment>
<feature type="transmembrane region" description="Helical" evidence="1">
    <location>
        <begin position="113"/>
        <end position="132"/>
    </location>
</feature>
<keyword evidence="1" id="KW-1133">Transmembrane helix</keyword>
<gene>
    <name evidence="2" type="ORF">OBRU01_12314</name>
</gene>
<evidence type="ECO:0000313" key="3">
    <source>
        <dbReference type="Proteomes" id="UP000037510"/>
    </source>
</evidence>
<keyword evidence="1" id="KW-0812">Transmembrane</keyword>